<dbReference type="InterPro" id="IPR003594">
    <property type="entry name" value="HATPase_dom"/>
</dbReference>
<keyword evidence="4" id="KW-1185">Reference proteome</keyword>
<accession>A0ABS5L4T5</accession>
<dbReference type="PANTHER" id="PTHR35526">
    <property type="entry name" value="ANTI-SIGMA-F FACTOR RSBW-RELATED"/>
    <property type="match status" value="1"/>
</dbReference>
<evidence type="ECO:0000259" key="2">
    <source>
        <dbReference type="SMART" id="SM00387"/>
    </source>
</evidence>
<evidence type="ECO:0000313" key="4">
    <source>
        <dbReference type="Proteomes" id="UP000730482"/>
    </source>
</evidence>
<comment type="caution">
    <text evidence="3">The sequence shown here is derived from an EMBL/GenBank/DDBJ whole genome shotgun (WGS) entry which is preliminary data.</text>
</comment>
<proteinExistence type="predicted"/>
<dbReference type="GO" id="GO:0005524">
    <property type="term" value="F:ATP binding"/>
    <property type="evidence" value="ECO:0007669"/>
    <property type="project" value="UniProtKB-KW"/>
</dbReference>
<reference evidence="3 4" key="1">
    <citation type="submission" date="2020-02" db="EMBL/GenBank/DDBJ databases">
        <title>Acidophilic actinobacteria isolated from forest soil.</title>
        <authorList>
            <person name="Golinska P."/>
        </authorList>
    </citation>
    <scope>NUCLEOTIDE SEQUENCE [LARGE SCALE GENOMIC DNA]</scope>
    <source>
        <strain evidence="3 4">NL8</strain>
    </source>
</reference>
<dbReference type="InterPro" id="IPR050267">
    <property type="entry name" value="Anti-sigma-factor_SerPK"/>
</dbReference>
<keyword evidence="1" id="KW-0723">Serine/threonine-protein kinase</keyword>
<dbReference type="InterPro" id="IPR036890">
    <property type="entry name" value="HATPase_C_sf"/>
</dbReference>
<protein>
    <submittedName>
        <fullName evidence="3">ATP-binding protein</fullName>
    </submittedName>
</protein>
<dbReference type="SUPFAM" id="SSF55874">
    <property type="entry name" value="ATPase domain of HSP90 chaperone/DNA topoisomerase II/histidine kinase"/>
    <property type="match status" value="1"/>
</dbReference>
<keyword evidence="1" id="KW-0808">Transferase</keyword>
<dbReference type="Pfam" id="PF13581">
    <property type="entry name" value="HATPase_c_2"/>
    <property type="match status" value="1"/>
</dbReference>
<evidence type="ECO:0000313" key="3">
    <source>
        <dbReference type="EMBL" id="MBS2553361.1"/>
    </source>
</evidence>
<dbReference type="CDD" id="cd16936">
    <property type="entry name" value="HATPase_RsbW-like"/>
    <property type="match status" value="1"/>
</dbReference>
<dbReference type="PANTHER" id="PTHR35526:SF3">
    <property type="entry name" value="ANTI-SIGMA-F FACTOR RSBW"/>
    <property type="match status" value="1"/>
</dbReference>
<gene>
    <name evidence="3" type="ORF">KGQ19_41560</name>
</gene>
<evidence type="ECO:0000256" key="1">
    <source>
        <dbReference type="ARBA" id="ARBA00022527"/>
    </source>
</evidence>
<dbReference type="Gene3D" id="3.30.565.10">
    <property type="entry name" value="Histidine kinase-like ATPase, C-terminal domain"/>
    <property type="match status" value="1"/>
</dbReference>
<dbReference type="Proteomes" id="UP000730482">
    <property type="component" value="Unassembled WGS sequence"/>
</dbReference>
<dbReference type="EMBL" id="JAAFYZ010000249">
    <property type="protein sequence ID" value="MBS2553361.1"/>
    <property type="molecule type" value="Genomic_DNA"/>
</dbReference>
<dbReference type="RefSeq" id="WP_212019823.1">
    <property type="nucleotide sequence ID" value="NZ_JAAFYZ010000249.1"/>
</dbReference>
<keyword evidence="3" id="KW-0067">ATP-binding</keyword>
<organism evidence="3 4">
    <name type="scientific">Catenulispora pinistramenti</name>
    <dbReference type="NCBI Taxonomy" id="2705254"/>
    <lineage>
        <taxon>Bacteria</taxon>
        <taxon>Bacillati</taxon>
        <taxon>Actinomycetota</taxon>
        <taxon>Actinomycetes</taxon>
        <taxon>Catenulisporales</taxon>
        <taxon>Catenulisporaceae</taxon>
        <taxon>Catenulispora</taxon>
    </lineage>
</organism>
<name>A0ABS5L4T5_9ACTN</name>
<sequence length="150" mass="16111">MTSRRRAQTDLAPGPSAPARARDFLTETCRRWHVTDFVADAALVVSELVTNAVRHAGTEMRLTLELRDGALTVSVHDHGPGLPRLIPPAERGYGGQGLAIVVQLAQAWGVAVEDDGGKAVWCRLGPRAAVPAGAGTQRQRWKGEQDVWSA</sequence>
<dbReference type="SMART" id="SM00387">
    <property type="entry name" value="HATPase_c"/>
    <property type="match status" value="1"/>
</dbReference>
<keyword evidence="1" id="KW-0418">Kinase</keyword>
<keyword evidence="3" id="KW-0547">Nucleotide-binding</keyword>
<feature type="domain" description="Histidine kinase/HSP90-like ATPase" evidence="2">
    <location>
        <begin position="39"/>
        <end position="128"/>
    </location>
</feature>